<dbReference type="EMBL" id="VDMP01000012">
    <property type="protein sequence ID" value="TNM49543.1"/>
    <property type="molecule type" value="Genomic_DNA"/>
</dbReference>
<comment type="caution">
    <text evidence="1">The sequence shown here is derived from an EMBL/GenBank/DDBJ whole genome shotgun (WGS) entry which is preliminary data.</text>
</comment>
<gene>
    <name evidence="1" type="ORF">FHP29_01445</name>
</gene>
<dbReference type="OrthoDB" id="5197388at2"/>
<reference evidence="1 2" key="1">
    <citation type="journal article" date="2016" name="Int. J. Syst. Evol. Microbiol.">
        <title>Nocardioides albidus sp. nov., an actinobacterium isolated from garden soil.</title>
        <authorList>
            <person name="Singh H."/>
            <person name="Du J."/>
            <person name="Trinh H."/>
            <person name="Won K."/>
            <person name="Yang J.E."/>
            <person name="Yin C."/>
            <person name="Kook M."/>
            <person name="Yi T.H."/>
        </authorList>
    </citation>
    <scope>NUCLEOTIDE SEQUENCE [LARGE SCALE GENOMIC DNA]</scope>
    <source>
        <strain evidence="1 2">CCTCC AB 2015297</strain>
    </source>
</reference>
<proteinExistence type="predicted"/>
<evidence type="ECO:0000313" key="1">
    <source>
        <dbReference type="EMBL" id="TNM49543.1"/>
    </source>
</evidence>
<organism evidence="1 2">
    <name type="scientific">Nocardioides albidus</name>
    <dbReference type="NCBI Taxonomy" id="1517589"/>
    <lineage>
        <taxon>Bacteria</taxon>
        <taxon>Bacillati</taxon>
        <taxon>Actinomycetota</taxon>
        <taxon>Actinomycetes</taxon>
        <taxon>Propionibacteriales</taxon>
        <taxon>Nocardioidaceae</taxon>
        <taxon>Nocardioides</taxon>
    </lineage>
</organism>
<evidence type="ECO:0000313" key="2">
    <source>
        <dbReference type="Proteomes" id="UP000313231"/>
    </source>
</evidence>
<name>A0A5C4WNR9_9ACTN</name>
<protein>
    <submittedName>
        <fullName evidence="1">Uncharacterized protein</fullName>
    </submittedName>
</protein>
<keyword evidence="2" id="KW-1185">Reference proteome</keyword>
<dbReference type="RefSeq" id="WP_139621097.1">
    <property type="nucleotide sequence ID" value="NZ_VDMP01000012.1"/>
</dbReference>
<dbReference type="Proteomes" id="UP000313231">
    <property type="component" value="Unassembled WGS sequence"/>
</dbReference>
<sequence length="131" mass="13313">MSVPLIRPAAAVLGAAAIVLVGAGAASAHECINISKQNQAAGVQIVFSGDDFSPIWISSGLQKRIDAGLVDLDTGDGFRGLIGIDFDGDSVVDVSSFIVGPDGEIPPKAQHSGAPCNGVVNIQAYFTCMDG</sequence>
<accession>A0A5C4WNR9</accession>
<dbReference type="AlphaFoldDB" id="A0A5C4WNR9"/>